<accession>A0A9X2RT03</accession>
<gene>
    <name evidence="2" type="ORF">NQU54_11635</name>
</gene>
<evidence type="ECO:0000259" key="1">
    <source>
        <dbReference type="PROSITE" id="PS50011"/>
    </source>
</evidence>
<protein>
    <recommendedName>
        <fullName evidence="1">Protein kinase domain-containing protein</fullName>
    </recommendedName>
</protein>
<dbReference type="RefSeq" id="WP_257630981.1">
    <property type="nucleotide sequence ID" value="NZ_JANIIC010000010.1"/>
</dbReference>
<organism evidence="2 3">
    <name type="scientific">Streptomyces malaysiensis subsp. samsunensis</name>
    <dbReference type="NCBI Taxonomy" id="459658"/>
    <lineage>
        <taxon>Bacteria</taxon>
        <taxon>Bacillati</taxon>
        <taxon>Actinomycetota</taxon>
        <taxon>Actinomycetes</taxon>
        <taxon>Kitasatosporales</taxon>
        <taxon>Streptomycetaceae</taxon>
        <taxon>Streptomyces</taxon>
        <taxon>Streptomyces violaceusniger group</taxon>
    </lineage>
</organism>
<reference evidence="2" key="1">
    <citation type="submission" date="2022-06" db="EMBL/GenBank/DDBJ databases">
        <title>WGS of actinobacteria.</title>
        <authorList>
            <person name="Thawai C."/>
        </authorList>
    </citation>
    <scope>NUCLEOTIDE SEQUENCE</scope>
    <source>
        <strain evidence="2">DSM 42010</strain>
    </source>
</reference>
<dbReference type="AlphaFoldDB" id="A0A9X2RT03"/>
<dbReference type="GO" id="GO:0004672">
    <property type="term" value="F:protein kinase activity"/>
    <property type="evidence" value="ECO:0007669"/>
    <property type="project" value="InterPro"/>
</dbReference>
<name>A0A9X2RT03_STRMQ</name>
<sequence>MSVGDAAAVGLGPYMNAVAGNCPYLTPATRTGQTRWMRYQPAPGSDLETIASKVQPTNTLVTEDGTAMLIDYALACGPVTAGRPDLETDRVPYRGALTHTTAPEIAQAVLDTSESEHIPVVAASDVWALGASLFWCWTGQRPVPYHEPNGSREGKLRDIAEGLTRDLALARPWPFPAFEEALMACLHPDPDKRPTSGELTALLAGMAP</sequence>
<dbReference type="InterPro" id="IPR000719">
    <property type="entry name" value="Prot_kinase_dom"/>
</dbReference>
<evidence type="ECO:0000313" key="2">
    <source>
        <dbReference type="EMBL" id="MCQ8829722.1"/>
    </source>
</evidence>
<proteinExistence type="predicted"/>
<dbReference type="Proteomes" id="UP001142400">
    <property type="component" value="Unassembled WGS sequence"/>
</dbReference>
<dbReference type="PROSITE" id="PS50011">
    <property type="entry name" value="PROTEIN_KINASE_DOM"/>
    <property type="match status" value="1"/>
</dbReference>
<dbReference type="SUPFAM" id="SSF56112">
    <property type="entry name" value="Protein kinase-like (PK-like)"/>
    <property type="match status" value="1"/>
</dbReference>
<comment type="caution">
    <text evidence="2">The sequence shown here is derived from an EMBL/GenBank/DDBJ whole genome shotgun (WGS) entry which is preliminary data.</text>
</comment>
<dbReference type="EMBL" id="JANIIC010000010">
    <property type="protein sequence ID" value="MCQ8829722.1"/>
    <property type="molecule type" value="Genomic_DNA"/>
</dbReference>
<keyword evidence="3" id="KW-1185">Reference proteome</keyword>
<dbReference type="GO" id="GO:0005524">
    <property type="term" value="F:ATP binding"/>
    <property type="evidence" value="ECO:0007669"/>
    <property type="project" value="InterPro"/>
</dbReference>
<dbReference type="InterPro" id="IPR011009">
    <property type="entry name" value="Kinase-like_dom_sf"/>
</dbReference>
<evidence type="ECO:0000313" key="3">
    <source>
        <dbReference type="Proteomes" id="UP001142400"/>
    </source>
</evidence>
<dbReference type="Gene3D" id="1.10.510.10">
    <property type="entry name" value="Transferase(Phosphotransferase) domain 1"/>
    <property type="match status" value="1"/>
</dbReference>
<feature type="domain" description="Protein kinase" evidence="1">
    <location>
        <begin position="1"/>
        <end position="208"/>
    </location>
</feature>